<comment type="caution">
    <text evidence="2">The sequence shown here is derived from an EMBL/GenBank/DDBJ whole genome shotgun (WGS) entry which is preliminary data.</text>
</comment>
<dbReference type="VEuPathDB" id="TrichDB:TRFO_25895"/>
<evidence type="ECO:0000313" key="3">
    <source>
        <dbReference type="Proteomes" id="UP000179807"/>
    </source>
</evidence>
<sequence length="191" mass="21898">MNRELEELRAVRYADARTLWTGSFWQNEREMKTADTINKESVRIFELEQQYQSAQAATADLIESTEAEISKLEEEAKNASSGISKIEKALDNFKKTQNKQKAVSENELHKDHNTYQTATKLLNERVAQAQIELQSIKETIEGYEPRAYLKNPQAQELYLQLRALLTAQEKELRTFLRSATQTNANASKGDL</sequence>
<dbReference type="AlphaFoldDB" id="A0A1J4K5B9"/>
<gene>
    <name evidence="2" type="ORF">TRFO_25895</name>
</gene>
<reference evidence="2" key="1">
    <citation type="submission" date="2016-10" db="EMBL/GenBank/DDBJ databases">
        <authorList>
            <person name="Benchimol M."/>
            <person name="Almeida L.G."/>
            <person name="Vasconcelos A.T."/>
            <person name="Perreira-Neves A."/>
            <person name="Rosa I.A."/>
            <person name="Tasca T."/>
            <person name="Bogo M.R."/>
            <person name="de Souza W."/>
        </authorList>
    </citation>
    <scope>NUCLEOTIDE SEQUENCE [LARGE SCALE GENOMIC DNA]</scope>
    <source>
        <strain evidence="2">K</strain>
    </source>
</reference>
<dbReference type="GeneID" id="94839335"/>
<name>A0A1J4K5B9_9EUKA</name>
<dbReference type="OrthoDB" id="10555056at2759"/>
<protein>
    <submittedName>
        <fullName evidence="2">Uncharacterized protein</fullName>
    </submittedName>
</protein>
<keyword evidence="1" id="KW-0175">Coiled coil</keyword>
<feature type="coiled-coil region" evidence="1">
    <location>
        <begin position="37"/>
        <end position="89"/>
    </location>
</feature>
<dbReference type="EMBL" id="MLAK01000734">
    <property type="protein sequence ID" value="OHT06186.1"/>
    <property type="molecule type" value="Genomic_DNA"/>
</dbReference>
<organism evidence="2 3">
    <name type="scientific">Tritrichomonas foetus</name>
    <dbReference type="NCBI Taxonomy" id="1144522"/>
    <lineage>
        <taxon>Eukaryota</taxon>
        <taxon>Metamonada</taxon>
        <taxon>Parabasalia</taxon>
        <taxon>Tritrichomonadida</taxon>
        <taxon>Tritrichomonadidae</taxon>
        <taxon>Tritrichomonas</taxon>
    </lineage>
</organism>
<dbReference type="RefSeq" id="XP_068359322.1">
    <property type="nucleotide sequence ID" value="XM_068504631.1"/>
</dbReference>
<evidence type="ECO:0000313" key="2">
    <source>
        <dbReference type="EMBL" id="OHT06186.1"/>
    </source>
</evidence>
<dbReference type="Proteomes" id="UP000179807">
    <property type="component" value="Unassembled WGS sequence"/>
</dbReference>
<proteinExistence type="predicted"/>
<accession>A0A1J4K5B9</accession>
<evidence type="ECO:0000256" key="1">
    <source>
        <dbReference type="SAM" id="Coils"/>
    </source>
</evidence>
<keyword evidence="3" id="KW-1185">Reference proteome</keyword>